<accession>A0A100WS69</accession>
<dbReference type="AlphaFoldDB" id="A0A100WS69"/>
<evidence type="ECO:0000313" key="2">
    <source>
        <dbReference type="Proteomes" id="UP000069705"/>
    </source>
</evidence>
<protein>
    <submittedName>
        <fullName evidence="1">Uncharacterized protein</fullName>
    </submittedName>
</protein>
<dbReference type="EMBL" id="BCSZ01000033">
    <property type="protein sequence ID" value="GAT03507.1"/>
    <property type="molecule type" value="Genomic_DNA"/>
</dbReference>
<reference evidence="1 2" key="1">
    <citation type="journal article" date="2016" name="Genome Announc.">
        <title>Draft Genome Sequences of Five Rapidly Growing Mycobacterium Species, M. thermoresistibile, M. fortuitum subsp. acetamidolyticum, M. canariasense, M. brisbanense, and M. novocastrense.</title>
        <authorList>
            <person name="Katahira K."/>
            <person name="Ogura Y."/>
            <person name="Gotoh Y."/>
            <person name="Hayashi T."/>
        </authorList>
    </citation>
    <scope>NUCLEOTIDE SEQUENCE [LARGE SCALE GENOMIC DNA]</scope>
    <source>
        <strain evidence="1 2">JCM6368</strain>
    </source>
</reference>
<organism evidence="1 2">
    <name type="scientific">Mycolicibacterium fortuitum subsp. acetamidolyticum</name>
    <dbReference type="NCBI Taxonomy" id="144550"/>
    <lineage>
        <taxon>Bacteria</taxon>
        <taxon>Bacillati</taxon>
        <taxon>Actinomycetota</taxon>
        <taxon>Actinomycetes</taxon>
        <taxon>Mycobacteriales</taxon>
        <taxon>Mycobacteriaceae</taxon>
        <taxon>Mycolicibacterium</taxon>
    </lineage>
</organism>
<dbReference type="Proteomes" id="UP000069705">
    <property type="component" value="Unassembled WGS sequence"/>
</dbReference>
<gene>
    <name evidence="1" type="ORF">RMCFA_3619</name>
</gene>
<reference evidence="2" key="2">
    <citation type="submission" date="2016-02" db="EMBL/GenBank/DDBJ databases">
        <title>Draft genome sequence of five rapidly growing Mycobacterium species.</title>
        <authorList>
            <person name="Katahira K."/>
            <person name="Gotou Y."/>
            <person name="Iida K."/>
            <person name="Ogura Y."/>
            <person name="Hayashi T."/>
        </authorList>
    </citation>
    <scope>NUCLEOTIDE SEQUENCE [LARGE SCALE GENOMIC DNA]</scope>
    <source>
        <strain evidence="2">JCM6368</strain>
    </source>
</reference>
<sequence>MLLPDMLVNFMRTMQPVIAKIDDDQLPIVLAAILDIAGRAAAGVDPIPDVRQVNLVAGDGTVELRVSSRKLA</sequence>
<comment type="caution">
    <text evidence="1">The sequence shown here is derived from an EMBL/GenBank/DDBJ whole genome shotgun (WGS) entry which is preliminary data.</text>
</comment>
<name>A0A100WS69_MYCFO</name>
<proteinExistence type="predicted"/>
<evidence type="ECO:0000313" key="1">
    <source>
        <dbReference type="EMBL" id="GAT03507.1"/>
    </source>
</evidence>